<feature type="chain" id="PRO_5036472321" evidence="2">
    <location>
        <begin position="20"/>
        <end position="374"/>
    </location>
</feature>
<reference evidence="3" key="1">
    <citation type="submission" date="2022-08" db="UniProtKB">
        <authorList>
            <consortium name="EnsemblMetazoa"/>
        </authorList>
    </citation>
    <scope>IDENTIFICATION</scope>
    <source>
        <strain evidence="3">05x7-T-G4-1.051#20</strain>
    </source>
</reference>
<evidence type="ECO:0000313" key="3">
    <source>
        <dbReference type="EnsemblMetazoa" id="G18346.1:cds"/>
    </source>
</evidence>
<sequence length="374" mass="40497">MKGLLSVFVFTVFFVTAKGQCPSIVENSLIASCDGSRKDGPTVYADFFRIKRPCNCIVTPSFVGKLLVISKKVTIKLCDTRVSVSPVIKFGCPLPSFSSHTLNVQINKTVNIQAEYIPPSTTGTFYHCIGFQQNGGLNGNLSVKCEPPSNTTTSTVSLTISTTTSTNPQLSHEVFSTESSIAVVNANNSADINISLKTTTANYYPLPVESAQNTSEITIYIIAGSAAGGALIIVCLIIITIILINRSRSERNKNRSLEANMSHTNEVFDINTELPDNPLYLSSQPVDELGYSSDQEKQLGLPPTDSKSETKIISHYDVPPNNKPIDNNESSIPVYAVPKKSKVRAPAVSTGDVYAHVCKSNRSTAQISVRNHEN</sequence>
<feature type="signal peptide" evidence="2">
    <location>
        <begin position="1"/>
        <end position="19"/>
    </location>
</feature>
<dbReference type="Proteomes" id="UP000005408">
    <property type="component" value="Unassembled WGS sequence"/>
</dbReference>
<protein>
    <submittedName>
        <fullName evidence="3">Uncharacterized protein</fullName>
    </submittedName>
</protein>
<evidence type="ECO:0000256" key="1">
    <source>
        <dbReference type="SAM" id="Phobius"/>
    </source>
</evidence>
<keyword evidence="2" id="KW-0732">Signal</keyword>
<keyword evidence="1" id="KW-0812">Transmembrane</keyword>
<keyword evidence="1" id="KW-0472">Membrane</keyword>
<organism evidence="3 4">
    <name type="scientific">Magallana gigas</name>
    <name type="common">Pacific oyster</name>
    <name type="synonym">Crassostrea gigas</name>
    <dbReference type="NCBI Taxonomy" id="29159"/>
    <lineage>
        <taxon>Eukaryota</taxon>
        <taxon>Metazoa</taxon>
        <taxon>Spiralia</taxon>
        <taxon>Lophotrochozoa</taxon>
        <taxon>Mollusca</taxon>
        <taxon>Bivalvia</taxon>
        <taxon>Autobranchia</taxon>
        <taxon>Pteriomorphia</taxon>
        <taxon>Ostreida</taxon>
        <taxon>Ostreoidea</taxon>
        <taxon>Ostreidae</taxon>
        <taxon>Magallana</taxon>
    </lineage>
</organism>
<proteinExistence type="predicted"/>
<accession>A0A8W8JGC7</accession>
<feature type="transmembrane region" description="Helical" evidence="1">
    <location>
        <begin position="217"/>
        <end position="244"/>
    </location>
</feature>
<evidence type="ECO:0000313" key="4">
    <source>
        <dbReference type="Proteomes" id="UP000005408"/>
    </source>
</evidence>
<name>A0A8W8JGC7_MAGGI</name>
<evidence type="ECO:0000256" key="2">
    <source>
        <dbReference type="SAM" id="SignalP"/>
    </source>
</evidence>
<keyword evidence="4" id="KW-1185">Reference proteome</keyword>
<keyword evidence="1" id="KW-1133">Transmembrane helix</keyword>
<dbReference type="AlphaFoldDB" id="A0A8W8JGC7"/>
<dbReference type="EnsemblMetazoa" id="G18346.1">
    <property type="protein sequence ID" value="G18346.1:cds"/>
    <property type="gene ID" value="G18346"/>
</dbReference>